<keyword evidence="3" id="KW-1185">Reference proteome</keyword>
<dbReference type="Gene3D" id="1.10.260.40">
    <property type="entry name" value="lambda repressor-like DNA-binding domains"/>
    <property type="match status" value="1"/>
</dbReference>
<feature type="domain" description="HTH cro/C1-type" evidence="1">
    <location>
        <begin position="35"/>
        <end position="82"/>
    </location>
</feature>
<dbReference type="InterPro" id="IPR010982">
    <property type="entry name" value="Lambda_DNA-bd_dom_sf"/>
</dbReference>
<protein>
    <submittedName>
        <fullName evidence="2">Helix-turn-helix domain-containing protein</fullName>
    </submittedName>
</protein>
<proteinExistence type="predicted"/>
<dbReference type="RefSeq" id="WP_210973199.1">
    <property type="nucleotide sequence ID" value="NZ_JAGPXE010000017.1"/>
</dbReference>
<dbReference type="SMART" id="SM00530">
    <property type="entry name" value="HTH_XRE"/>
    <property type="match status" value="1"/>
</dbReference>
<organism evidence="2 3">
    <name type="scientific">Saccharopolyspora endophytica</name>
    <dbReference type="NCBI Taxonomy" id="543886"/>
    <lineage>
        <taxon>Bacteria</taxon>
        <taxon>Bacillati</taxon>
        <taxon>Actinomycetota</taxon>
        <taxon>Actinomycetes</taxon>
        <taxon>Pseudonocardiales</taxon>
        <taxon>Pseudonocardiaceae</taxon>
        <taxon>Saccharopolyspora</taxon>
    </lineage>
</organism>
<accession>A0ABS5DPF9</accession>
<evidence type="ECO:0000313" key="3">
    <source>
        <dbReference type="Proteomes" id="UP000674084"/>
    </source>
</evidence>
<dbReference type="Proteomes" id="UP000674084">
    <property type="component" value="Unassembled WGS sequence"/>
</dbReference>
<dbReference type="Gene3D" id="3.30.450.180">
    <property type="match status" value="1"/>
</dbReference>
<dbReference type="Pfam" id="PF13560">
    <property type="entry name" value="HTH_31"/>
    <property type="match status" value="1"/>
</dbReference>
<gene>
    <name evidence="2" type="ORF">KBO27_29930</name>
</gene>
<sequence length="281" mass="31968">MIDRPGLADFLRRRRALLRPSDVGLAEGLRRRTPGLRRDEVAQLAGISTDYYTRLEQQRGSHPSESVVAGLARALRYDLDERDHLFHLAGLTPPPRRAGGHVRPGLISLADRLTDVPVVICTDLNEVLWQNPLAIALMGDHRSYRGRHRSIVWRWFTEPEVRAGMPGEDWTHNSAAQVSDLRATYSRRAGEQDITSLVEDLLECSEEFRELWERHEVGIRHLDRKRFIHSEVGVVEINCETLLTPDSDLKLLAYFPAEGTDAREKLDLLRVIGTQDLHPSP</sequence>
<comment type="caution">
    <text evidence="2">The sequence shown here is derived from an EMBL/GenBank/DDBJ whole genome shotgun (WGS) entry which is preliminary data.</text>
</comment>
<dbReference type="PANTHER" id="PTHR35010">
    <property type="entry name" value="BLL4672 PROTEIN-RELATED"/>
    <property type="match status" value="1"/>
</dbReference>
<dbReference type="InterPro" id="IPR041413">
    <property type="entry name" value="MLTR_LBD"/>
</dbReference>
<dbReference type="SUPFAM" id="SSF47413">
    <property type="entry name" value="lambda repressor-like DNA-binding domains"/>
    <property type="match status" value="1"/>
</dbReference>
<dbReference type="PROSITE" id="PS50943">
    <property type="entry name" value="HTH_CROC1"/>
    <property type="match status" value="1"/>
</dbReference>
<dbReference type="Pfam" id="PF17765">
    <property type="entry name" value="MLTR_LBD"/>
    <property type="match status" value="1"/>
</dbReference>
<dbReference type="PANTHER" id="PTHR35010:SF2">
    <property type="entry name" value="BLL4672 PROTEIN"/>
    <property type="match status" value="1"/>
</dbReference>
<reference evidence="2 3" key="1">
    <citation type="submission" date="2021-04" db="EMBL/GenBank/DDBJ databases">
        <title>Whole-genome sequencing of Saccharopolyspora endophytica KCTC 19397.</title>
        <authorList>
            <person name="Ay H."/>
            <person name="Saygin H."/>
            <person name="Sahin N."/>
        </authorList>
    </citation>
    <scope>NUCLEOTIDE SEQUENCE [LARGE SCALE GENOMIC DNA]</scope>
    <source>
        <strain evidence="2 3">KCTC 19397</strain>
    </source>
</reference>
<dbReference type="CDD" id="cd00093">
    <property type="entry name" value="HTH_XRE"/>
    <property type="match status" value="1"/>
</dbReference>
<name>A0ABS5DPF9_9PSEU</name>
<dbReference type="EMBL" id="JAGPXE010000017">
    <property type="protein sequence ID" value="MBQ0928181.1"/>
    <property type="molecule type" value="Genomic_DNA"/>
</dbReference>
<dbReference type="InterPro" id="IPR001387">
    <property type="entry name" value="Cro/C1-type_HTH"/>
</dbReference>
<evidence type="ECO:0000259" key="1">
    <source>
        <dbReference type="PROSITE" id="PS50943"/>
    </source>
</evidence>
<evidence type="ECO:0000313" key="2">
    <source>
        <dbReference type="EMBL" id="MBQ0928181.1"/>
    </source>
</evidence>